<evidence type="ECO:0000256" key="15">
    <source>
        <dbReference type="RuleBase" id="RU000304"/>
    </source>
</evidence>
<dbReference type="Pfam" id="PF00069">
    <property type="entry name" value="Pkinase"/>
    <property type="match status" value="1"/>
</dbReference>
<dbReference type="Proteomes" id="UP001210211">
    <property type="component" value="Unassembled WGS sequence"/>
</dbReference>
<accession>A0AAD5ZVM9</accession>
<keyword evidence="18" id="KW-1185">Reference proteome</keyword>
<evidence type="ECO:0000259" key="16">
    <source>
        <dbReference type="PROSITE" id="PS50011"/>
    </source>
</evidence>
<gene>
    <name evidence="17" type="ORF">LUZ61_008556</name>
</gene>
<proteinExistence type="inferred from homology"/>
<dbReference type="FunFam" id="1.10.510.10:FF:001023">
    <property type="entry name" value="Os07g0541700 protein"/>
    <property type="match status" value="1"/>
</dbReference>
<comment type="catalytic activity">
    <reaction evidence="12">
        <text>L-threonyl-[protein] + ATP = O-phospho-L-threonyl-[protein] + ADP + H(+)</text>
        <dbReference type="Rhea" id="RHEA:46608"/>
        <dbReference type="Rhea" id="RHEA-COMP:11060"/>
        <dbReference type="Rhea" id="RHEA-COMP:11605"/>
        <dbReference type="ChEBI" id="CHEBI:15378"/>
        <dbReference type="ChEBI" id="CHEBI:30013"/>
        <dbReference type="ChEBI" id="CHEBI:30616"/>
        <dbReference type="ChEBI" id="CHEBI:61977"/>
        <dbReference type="ChEBI" id="CHEBI:456216"/>
        <dbReference type="EC" id="2.7.11.1"/>
    </reaction>
</comment>
<evidence type="ECO:0000256" key="14">
    <source>
        <dbReference type="PROSITE-ProRule" id="PRU10141"/>
    </source>
</evidence>
<keyword evidence="7 14" id="KW-0547">Nucleotide-binding</keyword>
<dbReference type="SMART" id="SM00220">
    <property type="entry name" value="S_TKc"/>
    <property type="match status" value="1"/>
</dbReference>
<dbReference type="InterPro" id="IPR011009">
    <property type="entry name" value="Kinase-like_dom_sf"/>
</dbReference>
<comment type="subcellular location">
    <subcellularLocation>
        <location evidence="1">Membrane</location>
    </subcellularLocation>
</comment>
<evidence type="ECO:0000256" key="13">
    <source>
        <dbReference type="ARBA" id="ARBA00048679"/>
    </source>
</evidence>
<comment type="caution">
    <text evidence="17">The sequence shown here is derived from an EMBL/GenBank/DDBJ whole genome shotgun (WGS) entry which is preliminary data.</text>
</comment>
<dbReference type="PANTHER" id="PTHR45974">
    <property type="entry name" value="RECEPTOR-LIKE PROTEIN 55"/>
    <property type="match status" value="1"/>
</dbReference>
<evidence type="ECO:0000313" key="18">
    <source>
        <dbReference type="Proteomes" id="UP001210211"/>
    </source>
</evidence>
<dbReference type="FunFam" id="3.30.200.20:FF:000039">
    <property type="entry name" value="receptor-like protein kinase FERONIA"/>
    <property type="match status" value="1"/>
</dbReference>
<dbReference type="SUPFAM" id="SSF56112">
    <property type="entry name" value="Protein kinase-like (PK-like)"/>
    <property type="match status" value="1"/>
</dbReference>
<dbReference type="InterPro" id="IPR008271">
    <property type="entry name" value="Ser/Thr_kinase_AS"/>
</dbReference>
<keyword evidence="9 14" id="KW-0067">ATP-binding</keyword>
<dbReference type="PROSITE" id="PS00107">
    <property type="entry name" value="PROTEIN_KINASE_ATP"/>
    <property type="match status" value="1"/>
</dbReference>
<evidence type="ECO:0000256" key="2">
    <source>
        <dbReference type="ARBA" id="ARBA00012513"/>
    </source>
</evidence>
<keyword evidence="8" id="KW-0418">Kinase</keyword>
<feature type="domain" description="Protein kinase" evidence="16">
    <location>
        <begin position="56"/>
        <end position="361"/>
    </location>
</feature>
<sequence length="368" mass="41695">MRSALARLCFKLRRRKDEEIQFAPWHSGIKGDGTAPQLNGARYFSLEELREYTHNFSESYKIGAGSYGEVYKGCCSNGVIVAVKRYGSFRSTKQFQIEIEVLSRVHHKNIVSLIGFCTDQGEQILVYEYMSNGSLRDYLAGKCGVYLNWEKRLQIALDSARALAYLHELANLRIIHRDVKPGNIMLDENLNAKVANFGLSKLVSEKEKGHVSSQGRGIIARVESEKGHVSSQGRGIIERVESEPVAATVAYLDPEYFHTQILSEKSDVYSFGLVMLDLITARRPIIFGPDGNTSLVEEVKRAIDENDQEYYGLRDLIDPEIVNQVTSVGVIKFVQLALQCLKYFGSYRPSMYEIMKEIDFILQHVRSE</sequence>
<dbReference type="PROSITE" id="PS50011">
    <property type="entry name" value="PROTEIN_KINASE_DOM"/>
    <property type="match status" value="1"/>
</dbReference>
<evidence type="ECO:0000256" key="4">
    <source>
        <dbReference type="ARBA" id="ARBA00022679"/>
    </source>
</evidence>
<evidence type="ECO:0000256" key="12">
    <source>
        <dbReference type="ARBA" id="ARBA00047899"/>
    </source>
</evidence>
<comment type="catalytic activity">
    <reaction evidence="13">
        <text>L-seryl-[protein] + ATP = O-phospho-L-seryl-[protein] + ADP + H(+)</text>
        <dbReference type="Rhea" id="RHEA:17989"/>
        <dbReference type="Rhea" id="RHEA-COMP:9863"/>
        <dbReference type="Rhea" id="RHEA-COMP:11604"/>
        <dbReference type="ChEBI" id="CHEBI:15378"/>
        <dbReference type="ChEBI" id="CHEBI:29999"/>
        <dbReference type="ChEBI" id="CHEBI:30616"/>
        <dbReference type="ChEBI" id="CHEBI:83421"/>
        <dbReference type="ChEBI" id="CHEBI:456216"/>
        <dbReference type="EC" id="2.7.11.1"/>
    </reaction>
</comment>
<keyword evidence="6" id="KW-0677">Repeat</keyword>
<evidence type="ECO:0000256" key="3">
    <source>
        <dbReference type="ARBA" id="ARBA00022527"/>
    </source>
</evidence>
<dbReference type="GO" id="GO:0016020">
    <property type="term" value="C:membrane"/>
    <property type="evidence" value="ECO:0007669"/>
    <property type="project" value="UniProtKB-SubCell"/>
</dbReference>
<feature type="binding site" evidence="14">
    <location>
        <position position="84"/>
    </location>
    <ligand>
        <name>ATP</name>
        <dbReference type="ChEBI" id="CHEBI:30616"/>
    </ligand>
</feature>
<dbReference type="Gene3D" id="1.10.510.10">
    <property type="entry name" value="Transferase(Phosphotransferase) domain 1"/>
    <property type="match status" value="1"/>
</dbReference>
<evidence type="ECO:0000256" key="11">
    <source>
        <dbReference type="ARBA" id="ARBA00023180"/>
    </source>
</evidence>
<dbReference type="PROSITE" id="PS00108">
    <property type="entry name" value="PROTEIN_KINASE_ST"/>
    <property type="match status" value="1"/>
</dbReference>
<evidence type="ECO:0000256" key="6">
    <source>
        <dbReference type="ARBA" id="ARBA00022737"/>
    </source>
</evidence>
<dbReference type="PIRSF" id="PIRSF000654">
    <property type="entry name" value="Integrin-linked_kinase"/>
    <property type="match status" value="1"/>
</dbReference>
<keyword evidence="4" id="KW-0808">Transferase</keyword>
<evidence type="ECO:0000256" key="8">
    <source>
        <dbReference type="ARBA" id="ARBA00022777"/>
    </source>
</evidence>
<evidence type="ECO:0000256" key="9">
    <source>
        <dbReference type="ARBA" id="ARBA00022840"/>
    </source>
</evidence>
<dbReference type="InterPro" id="IPR017441">
    <property type="entry name" value="Protein_kinase_ATP_BS"/>
</dbReference>
<name>A0AAD5ZVM9_9POAL</name>
<dbReference type="EC" id="2.7.11.1" evidence="2"/>
<evidence type="ECO:0000256" key="5">
    <source>
        <dbReference type="ARBA" id="ARBA00022729"/>
    </source>
</evidence>
<evidence type="ECO:0000256" key="7">
    <source>
        <dbReference type="ARBA" id="ARBA00022741"/>
    </source>
</evidence>
<keyword evidence="11" id="KW-0325">Glycoprotein</keyword>
<keyword evidence="10" id="KW-0472">Membrane</keyword>
<dbReference type="InterPro" id="IPR000719">
    <property type="entry name" value="Prot_kinase_dom"/>
</dbReference>
<dbReference type="AlphaFoldDB" id="A0AAD5ZVM9"/>
<reference evidence="17 18" key="1">
    <citation type="journal article" date="2022" name="Cell">
        <title>Repeat-based holocentromeres influence genome architecture and karyotype evolution.</title>
        <authorList>
            <person name="Hofstatter P.G."/>
            <person name="Thangavel G."/>
            <person name="Lux T."/>
            <person name="Neumann P."/>
            <person name="Vondrak T."/>
            <person name="Novak P."/>
            <person name="Zhang M."/>
            <person name="Costa L."/>
            <person name="Castellani M."/>
            <person name="Scott A."/>
            <person name="Toegelov H."/>
            <person name="Fuchs J."/>
            <person name="Mata-Sucre Y."/>
            <person name="Dias Y."/>
            <person name="Vanzela A.L.L."/>
            <person name="Huettel B."/>
            <person name="Almeida C.C.S."/>
            <person name="Simkova H."/>
            <person name="Souza G."/>
            <person name="Pedrosa-Harand A."/>
            <person name="Macas J."/>
            <person name="Mayer K.F.X."/>
            <person name="Houben A."/>
            <person name="Marques A."/>
        </authorList>
    </citation>
    <scope>NUCLEOTIDE SEQUENCE [LARGE SCALE GENOMIC DNA]</scope>
    <source>
        <strain evidence="17">RhyTen1mFocal</strain>
    </source>
</reference>
<keyword evidence="5" id="KW-0732">Signal</keyword>
<comment type="similarity">
    <text evidence="15">Belongs to the protein kinase superfamily.</text>
</comment>
<evidence type="ECO:0000256" key="10">
    <source>
        <dbReference type="ARBA" id="ARBA00023136"/>
    </source>
</evidence>
<dbReference type="GO" id="GO:0005524">
    <property type="term" value="F:ATP binding"/>
    <property type="evidence" value="ECO:0007669"/>
    <property type="project" value="UniProtKB-UniRule"/>
</dbReference>
<dbReference type="EMBL" id="JAMRDG010000001">
    <property type="protein sequence ID" value="KAJ3704851.1"/>
    <property type="molecule type" value="Genomic_DNA"/>
</dbReference>
<keyword evidence="3 15" id="KW-0723">Serine/threonine-protein kinase</keyword>
<dbReference type="PANTHER" id="PTHR45974:SF242">
    <property type="entry name" value="LEUCINE-RICH REPEAT PROTEIN KINASE FAMILY PROTEIN"/>
    <property type="match status" value="1"/>
</dbReference>
<evidence type="ECO:0000313" key="17">
    <source>
        <dbReference type="EMBL" id="KAJ3704851.1"/>
    </source>
</evidence>
<dbReference type="GO" id="GO:0004674">
    <property type="term" value="F:protein serine/threonine kinase activity"/>
    <property type="evidence" value="ECO:0007669"/>
    <property type="project" value="UniProtKB-KW"/>
</dbReference>
<evidence type="ECO:0000256" key="1">
    <source>
        <dbReference type="ARBA" id="ARBA00004370"/>
    </source>
</evidence>
<protein>
    <recommendedName>
        <fullName evidence="2">non-specific serine/threonine protein kinase</fullName>
        <ecNumber evidence="2">2.7.11.1</ecNumber>
    </recommendedName>
</protein>
<dbReference type="Gene3D" id="3.30.200.20">
    <property type="entry name" value="Phosphorylase Kinase, domain 1"/>
    <property type="match status" value="1"/>
</dbReference>
<organism evidence="17 18">
    <name type="scientific">Rhynchospora tenuis</name>
    <dbReference type="NCBI Taxonomy" id="198213"/>
    <lineage>
        <taxon>Eukaryota</taxon>
        <taxon>Viridiplantae</taxon>
        <taxon>Streptophyta</taxon>
        <taxon>Embryophyta</taxon>
        <taxon>Tracheophyta</taxon>
        <taxon>Spermatophyta</taxon>
        <taxon>Magnoliopsida</taxon>
        <taxon>Liliopsida</taxon>
        <taxon>Poales</taxon>
        <taxon>Cyperaceae</taxon>
        <taxon>Cyperoideae</taxon>
        <taxon>Rhynchosporeae</taxon>
        <taxon>Rhynchospora</taxon>
    </lineage>
</organism>